<dbReference type="InterPro" id="IPR002901">
    <property type="entry name" value="MGlyc_endo_b_GlcNAc-like_dom"/>
</dbReference>
<organism evidence="4 5">
    <name type="scientific">Paenibacillus enshidis</name>
    <dbReference type="NCBI Taxonomy" id="1458439"/>
    <lineage>
        <taxon>Bacteria</taxon>
        <taxon>Bacillati</taxon>
        <taxon>Bacillota</taxon>
        <taxon>Bacilli</taxon>
        <taxon>Bacillales</taxon>
        <taxon>Paenibacillaceae</taxon>
        <taxon>Paenibacillus</taxon>
    </lineage>
</organism>
<keyword evidence="2" id="KW-0812">Transmembrane</keyword>
<evidence type="ECO:0000313" key="5">
    <source>
        <dbReference type="Proteomes" id="UP001580346"/>
    </source>
</evidence>
<comment type="caution">
    <text evidence="4">The sequence shown here is derived from an EMBL/GenBank/DDBJ whole genome shotgun (WGS) entry which is preliminary data.</text>
</comment>
<protein>
    <submittedName>
        <fullName evidence="4">Glucosaminidase domain-containing protein</fullName>
    </submittedName>
</protein>
<reference evidence="4 5" key="1">
    <citation type="submission" date="2024-09" db="EMBL/GenBank/DDBJ databases">
        <title>Paenibacillus zeirhizospherea sp. nov., isolated from surface of the maize (Zea mays) roots in a horticulture field, Hungary.</title>
        <authorList>
            <person name="Marton D."/>
            <person name="Farkas M."/>
            <person name="Bedics A."/>
            <person name="Toth E."/>
            <person name="Tancsics A."/>
            <person name="Boka K."/>
            <person name="Maroti G."/>
            <person name="Kriszt B."/>
            <person name="Cserhati M."/>
        </authorList>
    </citation>
    <scope>NUCLEOTIDE SEQUENCE [LARGE SCALE GENOMIC DNA]</scope>
    <source>
        <strain evidence="4 5">KCTC 33519</strain>
    </source>
</reference>
<dbReference type="RefSeq" id="WP_375356322.1">
    <property type="nucleotide sequence ID" value="NZ_JBHHMI010000013.1"/>
</dbReference>
<dbReference type="Gene3D" id="2.70.70.10">
    <property type="entry name" value="Glucose Permease (Domain IIA)"/>
    <property type="match status" value="1"/>
</dbReference>
<dbReference type="Pfam" id="PF01832">
    <property type="entry name" value="Glucosaminidase"/>
    <property type="match status" value="1"/>
</dbReference>
<evidence type="ECO:0000313" key="4">
    <source>
        <dbReference type="EMBL" id="MFB5268169.1"/>
    </source>
</evidence>
<dbReference type="Pfam" id="PF01551">
    <property type="entry name" value="Peptidase_M23"/>
    <property type="match status" value="1"/>
</dbReference>
<sequence length="551" mass="60493">MNEELQYENTKKAKKRRNIILIILGSAVGFIALLMFIFIMFIQSFISSTVEESFVSEKIVPPQIYYPNISRLVTSKFGSRVHPITKVRTMHNGVDLGIPEGTPVQAATSGTITTVSFPTDLDSSGIKNAGIYIVVQGAEDLKVSTRYLHLSQAFVEVGDKVHAGQIIGLSGNTGRSTGAHLHFEYIPEEKGAPVNPMPFITYLSDILDYSNKVARKKMKDVDFVSEASGTNTDYSSSPMLYVSGVYMGESQNSGGTYNPGFDLDMPVLMPLPNVPGINDMKPFIKKYAALAMAEEARTGVPASVKLAQAAYESSWGERPNCKNYFGIKADKSWKGPVCESDTNEEDANGNTYQIKGKFRSYKSDVESFINHSDFLLENPRYHNALAQKNPYDVARGIARAGYGTDSSYEKDIIIIMRANNLTIFDKNGGIDPETGKPFSDSGGVNLGGSVGGVVVPEVQNRASDEIVVVYGIIEYYGTSAKMGSRNKVDMLYNGKPVINQANYDSLKRLEEYKYIATSPPEIDSTSIPNAITITMKPDKKAKFKITDISIR</sequence>
<dbReference type="Proteomes" id="UP001580346">
    <property type="component" value="Unassembled WGS sequence"/>
</dbReference>
<feature type="domain" description="Mannosyl-glycoprotein endo-beta-N-acetylglucosamidase-like" evidence="3">
    <location>
        <begin position="273"/>
        <end position="425"/>
    </location>
</feature>
<accession>A0ABV5AVC6</accession>
<proteinExistence type="predicted"/>
<dbReference type="SUPFAM" id="SSF51261">
    <property type="entry name" value="Duplicated hybrid motif"/>
    <property type="match status" value="1"/>
</dbReference>
<evidence type="ECO:0000256" key="1">
    <source>
        <dbReference type="ARBA" id="ARBA00022801"/>
    </source>
</evidence>
<dbReference type="Gene3D" id="1.10.530.10">
    <property type="match status" value="1"/>
</dbReference>
<evidence type="ECO:0000256" key="2">
    <source>
        <dbReference type="SAM" id="Phobius"/>
    </source>
</evidence>
<feature type="transmembrane region" description="Helical" evidence="2">
    <location>
        <begin position="20"/>
        <end position="42"/>
    </location>
</feature>
<dbReference type="SMART" id="SM00047">
    <property type="entry name" value="LYZ2"/>
    <property type="match status" value="1"/>
</dbReference>
<keyword evidence="2" id="KW-1133">Transmembrane helix</keyword>
<dbReference type="EMBL" id="JBHHMI010000013">
    <property type="protein sequence ID" value="MFB5268169.1"/>
    <property type="molecule type" value="Genomic_DNA"/>
</dbReference>
<dbReference type="PANTHER" id="PTHR33308">
    <property type="entry name" value="PEPTIDOGLYCAN HYDROLASE FLGJ"/>
    <property type="match status" value="1"/>
</dbReference>
<keyword evidence="2" id="KW-0472">Membrane</keyword>
<dbReference type="CDD" id="cd12797">
    <property type="entry name" value="M23_peptidase"/>
    <property type="match status" value="1"/>
</dbReference>
<gene>
    <name evidence="4" type="ORF">ACE41H_15480</name>
</gene>
<evidence type="ECO:0000259" key="3">
    <source>
        <dbReference type="SMART" id="SM00047"/>
    </source>
</evidence>
<dbReference type="Gene3D" id="2.10.70.40">
    <property type="entry name" value="peptidoglycan hydrolase"/>
    <property type="match status" value="1"/>
</dbReference>
<dbReference type="InterPro" id="IPR051056">
    <property type="entry name" value="Glycosyl_Hydrolase_73"/>
</dbReference>
<dbReference type="PANTHER" id="PTHR33308:SF9">
    <property type="entry name" value="PEPTIDOGLYCAN HYDROLASE FLGJ"/>
    <property type="match status" value="1"/>
</dbReference>
<dbReference type="InterPro" id="IPR016047">
    <property type="entry name" value="M23ase_b-sheet_dom"/>
</dbReference>
<keyword evidence="1" id="KW-0378">Hydrolase</keyword>
<keyword evidence="5" id="KW-1185">Reference proteome</keyword>
<name>A0ABV5AVC6_9BACL</name>
<dbReference type="InterPro" id="IPR011055">
    <property type="entry name" value="Dup_hybrid_motif"/>
</dbReference>